<dbReference type="InterPro" id="IPR021381">
    <property type="entry name" value="DUF3011"/>
</dbReference>
<feature type="signal peptide" evidence="1">
    <location>
        <begin position="1"/>
        <end position="25"/>
    </location>
</feature>
<evidence type="ECO:0000313" key="3">
    <source>
        <dbReference type="Proteomes" id="UP000050956"/>
    </source>
</evidence>
<reference evidence="2 3" key="1">
    <citation type="submission" date="2015-05" db="EMBL/GenBank/DDBJ databases">
        <title>Genome sequencing and analysis of members of genus Stenotrophomonas.</title>
        <authorList>
            <person name="Patil P.P."/>
            <person name="Midha S."/>
            <person name="Patil P.B."/>
        </authorList>
    </citation>
    <scope>NUCLEOTIDE SEQUENCE [LARGE SCALE GENOMIC DNA]</scope>
    <source>
        <strain evidence="2 3">DSM 24757</strain>
    </source>
</reference>
<evidence type="ECO:0000256" key="1">
    <source>
        <dbReference type="SAM" id="SignalP"/>
    </source>
</evidence>
<feature type="chain" id="PRO_5006395509" description="DUF3011 domain-containing protein" evidence="1">
    <location>
        <begin position="26"/>
        <end position="246"/>
    </location>
</feature>
<dbReference type="PATRIC" id="fig|336566.3.peg.2246"/>
<organism evidence="2 3">
    <name type="scientific">Stenotrophomonas ginsengisoli</name>
    <dbReference type="NCBI Taxonomy" id="336566"/>
    <lineage>
        <taxon>Bacteria</taxon>
        <taxon>Pseudomonadati</taxon>
        <taxon>Pseudomonadota</taxon>
        <taxon>Gammaproteobacteria</taxon>
        <taxon>Lysobacterales</taxon>
        <taxon>Lysobacteraceae</taxon>
        <taxon>Stenotrophomonas</taxon>
    </lineage>
</organism>
<dbReference type="Proteomes" id="UP000050956">
    <property type="component" value="Unassembled WGS sequence"/>
</dbReference>
<name>A0A0R0DCQ5_9GAMM</name>
<dbReference type="STRING" id="336566.ABB30_01010"/>
<proteinExistence type="predicted"/>
<comment type="caution">
    <text evidence="2">The sequence shown here is derived from an EMBL/GenBank/DDBJ whole genome shotgun (WGS) entry which is preliminary data.</text>
</comment>
<protein>
    <recommendedName>
        <fullName evidence="4">DUF3011 domain-containing protein</fullName>
    </recommendedName>
</protein>
<keyword evidence="3" id="KW-1185">Reference proteome</keyword>
<sequence length="246" mass="27519">MFRLLTALPLSALPALLMLGAPAQAQPAAAGWQEQTIRCESTDNRQRQCQTGWRDAQLVRQLSRTTCVEGQNWGSRNGSIWVSNGCRAEFAAAGRGQGNRPGQGNNWQNQADVVRCESKDNRRNYCQTGWRNVTLTRQLSRSQCIEGQSWGSRNGAIWVDKGCRAEFTAGRGGNRPGNGWNNSNNYSVTCSSDDNRTRTCDWERRAGRPVLVEQLSRTRCVENRNWGYNGNAVWVSQGCRARFASR</sequence>
<evidence type="ECO:0008006" key="4">
    <source>
        <dbReference type="Google" id="ProtNLM"/>
    </source>
</evidence>
<dbReference type="Pfam" id="PF11218">
    <property type="entry name" value="DUF3011"/>
    <property type="match status" value="1"/>
</dbReference>
<dbReference type="AlphaFoldDB" id="A0A0R0DCQ5"/>
<keyword evidence="1" id="KW-0732">Signal</keyword>
<dbReference type="RefSeq" id="WP_057636419.1">
    <property type="nucleotide sequence ID" value="NZ_LDJM01000004.1"/>
</dbReference>
<dbReference type="EMBL" id="LDJM01000004">
    <property type="protein sequence ID" value="KRG79424.1"/>
    <property type="molecule type" value="Genomic_DNA"/>
</dbReference>
<evidence type="ECO:0000313" key="2">
    <source>
        <dbReference type="EMBL" id="KRG79424.1"/>
    </source>
</evidence>
<gene>
    <name evidence="2" type="ORF">ABB30_01010</name>
</gene>
<accession>A0A0R0DCQ5</accession>